<reference evidence="2" key="1">
    <citation type="submission" date="2023-03" db="EMBL/GenBank/DDBJ databases">
        <authorList>
            <person name="Julca I."/>
        </authorList>
    </citation>
    <scope>NUCLEOTIDE SEQUENCE</scope>
</reference>
<gene>
    <name evidence="2" type="ORF">OLC1_LOCUS23288</name>
</gene>
<sequence>MKQNSWVCTLATQISLWFALYLAFKVGQPQEAFFENGGTSESIKSFDFYFISVEGDFRPQNEQALLLRQMAKVAELFKAQFVLSICELGQADPLRLNGTRYFRSLKIPWYTTKSSFDAQGADTYLNRTKIPYRKTLEIVFVNHAHLWKLDYKHLLHELGFMVMRNRNERNERKQSRL</sequence>
<protein>
    <submittedName>
        <fullName evidence="2">OLC1v1018539C1</fullName>
    </submittedName>
</protein>
<proteinExistence type="predicted"/>
<dbReference type="Proteomes" id="UP001161247">
    <property type="component" value="Chromosome 8"/>
</dbReference>
<keyword evidence="3" id="KW-1185">Reference proteome</keyword>
<dbReference type="EMBL" id="OX459125">
    <property type="protein sequence ID" value="CAI9117193.1"/>
    <property type="molecule type" value="Genomic_DNA"/>
</dbReference>
<keyword evidence="1" id="KW-0732">Signal</keyword>
<name>A0AAV1EBV7_OLDCO</name>
<feature type="signal peptide" evidence="1">
    <location>
        <begin position="1"/>
        <end position="23"/>
    </location>
</feature>
<evidence type="ECO:0000313" key="2">
    <source>
        <dbReference type="EMBL" id="CAI9117193.1"/>
    </source>
</evidence>
<feature type="chain" id="PRO_5043460517" evidence="1">
    <location>
        <begin position="24"/>
        <end position="177"/>
    </location>
</feature>
<dbReference type="AlphaFoldDB" id="A0AAV1EBV7"/>
<accession>A0AAV1EBV7</accession>
<evidence type="ECO:0000256" key="1">
    <source>
        <dbReference type="SAM" id="SignalP"/>
    </source>
</evidence>
<evidence type="ECO:0000313" key="3">
    <source>
        <dbReference type="Proteomes" id="UP001161247"/>
    </source>
</evidence>
<organism evidence="2 3">
    <name type="scientific">Oldenlandia corymbosa var. corymbosa</name>
    <dbReference type="NCBI Taxonomy" id="529605"/>
    <lineage>
        <taxon>Eukaryota</taxon>
        <taxon>Viridiplantae</taxon>
        <taxon>Streptophyta</taxon>
        <taxon>Embryophyta</taxon>
        <taxon>Tracheophyta</taxon>
        <taxon>Spermatophyta</taxon>
        <taxon>Magnoliopsida</taxon>
        <taxon>eudicotyledons</taxon>
        <taxon>Gunneridae</taxon>
        <taxon>Pentapetalae</taxon>
        <taxon>asterids</taxon>
        <taxon>lamiids</taxon>
        <taxon>Gentianales</taxon>
        <taxon>Rubiaceae</taxon>
        <taxon>Rubioideae</taxon>
        <taxon>Spermacoceae</taxon>
        <taxon>Hedyotis-Oldenlandia complex</taxon>
        <taxon>Oldenlandia</taxon>
    </lineage>
</organism>